<dbReference type="EMBL" id="CABVPX010000063">
    <property type="protein sequence ID" value="VWC46152.1"/>
    <property type="molecule type" value="Genomic_DNA"/>
</dbReference>
<accession>A0A9Q9SRP6</accession>
<evidence type="ECO:0000313" key="2">
    <source>
        <dbReference type="Proteomes" id="UP000494172"/>
    </source>
</evidence>
<dbReference type="AlphaFoldDB" id="A0A9Q9SRP6"/>
<evidence type="ECO:0000313" key="1">
    <source>
        <dbReference type="EMBL" id="VWC46152.1"/>
    </source>
</evidence>
<organism evidence="1 2">
    <name type="scientific">Burkholderia arboris</name>
    <dbReference type="NCBI Taxonomy" id="488730"/>
    <lineage>
        <taxon>Bacteria</taxon>
        <taxon>Pseudomonadati</taxon>
        <taxon>Pseudomonadota</taxon>
        <taxon>Betaproteobacteria</taxon>
        <taxon>Burkholderiales</taxon>
        <taxon>Burkholderiaceae</taxon>
        <taxon>Burkholderia</taxon>
        <taxon>Burkholderia cepacia complex</taxon>
    </lineage>
</organism>
<reference evidence="1 2" key="1">
    <citation type="submission" date="2019-09" db="EMBL/GenBank/DDBJ databases">
        <authorList>
            <person name="Depoorter E."/>
        </authorList>
    </citation>
    <scope>NUCLEOTIDE SEQUENCE [LARGE SCALE GENOMIC DNA]</scope>
    <source>
        <strain evidence="1">LMG 24066</strain>
    </source>
</reference>
<name>A0A9Q9SRP6_9BURK</name>
<sequence length="79" mass="8622">MTQDSTQLAELLRNQCRSLRGDPAEVDATHFAAAAAVAAWNDFQANGLHVTFEEADAWLAKLEAGEDAEPPKCHGRTKR</sequence>
<proteinExistence type="predicted"/>
<gene>
    <name evidence="1" type="ORF">BAR24066_07380</name>
</gene>
<dbReference type="Proteomes" id="UP000494172">
    <property type="component" value="Unassembled WGS sequence"/>
</dbReference>
<comment type="caution">
    <text evidence="1">The sequence shown here is derived from an EMBL/GenBank/DDBJ whole genome shotgun (WGS) entry which is preliminary data.</text>
</comment>
<dbReference type="RefSeq" id="WP_174994747.1">
    <property type="nucleotide sequence ID" value="NZ_CABVPX010000063.1"/>
</dbReference>
<protein>
    <submittedName>
        <fullName evidence="1">Uncharacterized protein</fullName>
    </submittedName>
</protein>